<evidence type="ECO:0000256" key="7">
    <source>
        <dbReference type="ARBA" id="ARBA00022695"/>
    </source>
</evidence>
<dbReference type="Gene3D" id="1.10.150.20">
    <property type="entry name" value="5' to 3' exonuclease, C-terminal subdomain"/>
    <property type="match status" value="1"/>
</dbReference>
<dbReference type="PANTHER" id="PTHR11076:SF33">
    <property type="entry name" value="DNA POLYMERASE KAPPA"/>
    <property type="match status" value="1"/>
</dbReference>
<dbReference type="GO" id="GO:0006281">
    <property type="term" value="P:DNA repair"/>
    <property type="evidence" value="ECO:0007669"/>
    <property type="project" value="UniProtKB-UniRule"/>
</dbReference>
<keyword evidence="11 16" id="KW-0460">Magnesium</keyword>
<evidence type="ECO:0000256" key="3">
    <source>
        <dbReference type="ARBA" id="ARBA00011245"/>
    </source>
</evidence>
<evidence type="ECO:0000256" key="17">
    <source>
        <dbReference type="SAM" id="MobiDB-lite"/>
    </source>
</evidence>
<feature type="compositionally biased region" description="Low complexity" evidence="17">
    <location>
        <begin position="410"/>
        <end position="420"/>
    </location>
</feature>
<name>A0A212JPF6_9DELT</name>
<dbReference type="EC" id="2.7.7.7" evidence="16"/>
<keyword evidence="8 16" id="KW-0235">DNA replication</keyword>
<dbReference type="Gene3D" id="3.30.70.270">
    <property type="match status" value="1"/>
</dbReference>
<dbReference type="InterPro" id="IPR050116">
    <property type="entry name" value="DNA_polymerase-Y"/>
</dbReference>
<keyword evidence="12 16" id="KW-0239">DNA-directed DNA polymerase</keyword>
<evidence type="ECO:0000256" key="8">
    <source>
        <dbReference type="ARBA" id="ARBA00022705"/>
    </source>
</evidence>
<comment type="function">
    <text evidence="16">Poorly processive, error-prone DNA polymerase involved in untargeted mutagenesis. Copies undamaged DNA at stalled replication forks, which arise in vivo from mismatched or misaligned primer ends. These misaligned primers can be extended by PolIV. Exhibits no 3'-5' exonuclease (proofreading) activity. May be involved in translesional synthesis, in conjunction with the beta clamp from PolIII.</text>
</comment>
<comment type="cofactor">
    <cofactor evidence="16">
        <name>Mg(2+)</name>
        <dbReference type="ChEBI" id="CHEBI:18420"/>
    </cofactor>
    <text evidence="16">Binds 2 magnesium ions per subunit.</text>
</comment>
<dbReference type="GO" id="GO:0009432">
    <property type="term" value="P:SOS response"/>
    <property type="evidence" value="ECO:0007669"/>
    <property type="project" value="TreeGrafter"/>
</dbReference>
<dbReference type="EMBL" id="FLUQ01000001">
    <property type="protein sequence ID" value="SBW01280.1"/>
    <property type="molecule type" value="Genomic_DNA"/>
</dbReference>
<dbReference type="SUPFAM" id="SSF100879">
    <property type="entry name" value="Lesion bypass DNA polymerase (Y-family), little finger domain"/>
    <property type="match status" value="1"/>
</dbReference>
<feature type="binding site" evidence="16">
    <location>
        <position position="9"/>
    </location>
    <ligand>
        <name>Mg(2+)</name>
        <dbReference type="ChEBI" id="CHEBI:18420"/>
    </ligand>
</feature>
<evidence type="ECO:0000256" key="16">
    <source>
        <dbReference type="HAMAP-Rule" id="MF_01113"/>
    </source>
</evidence>
<dbReference type="GO" id="GO:0005829">
    <property type="term" value="C:cytosol"/>
    <property type="evidence" value="ECO:0007669"/>
    <property type="project" value="TreeGrafter"/>
</dbReference>
<proteinExistence type="inferred from homology"/>
<evidence type="ECO:0000256" key="14">
    <source>
        <dbReference type="ARBA" id="ARBA00023204"/>
    </source>
</evidence>
<evidence type="ECO:0000256" key="9">
    <source>
        <dbReference type="ARBA" id="ARBA00022723"/>
    </source>
</evidence>
<gene>
    <name evidence="16 19" type="primary">dinB</name>
    <name evidence="19" type="ORF">KL86DPRO_11931</name>
</gene>
<keyword evidence="5 16" id="KW-0963">Cytoplasm</keyword>
<accession>A0A212JPF6</accession>
<dbReference type="AlphaFoldDB" id="A0A212JPF6"/>
<evidence type="ECO:0000256" key="13">
    <source>
        <dbReference type="ARBA" id="ARBA00023125"/>
    </source>
</evidence>
<comment type="subunit">
    <text evidence="3 16">Monomer.</text>
</comment>
<dbReference type="InterPro" id="IPR043502">
    <property type="entry name" value="DNA/RNA_pol_sf"/>
</dbReference>
<feature type="active site" evidence="16">
    <location>
        <position position="103"/>
    </location>
</feature>
<comment type="similarity">
    <text evidence="2 16">Belongs to the DNA polymerase type-Y family.</text>
</comment>
<dbReference type="InterPro" id="IPR001126">
    <property type="entry name" value="UmuC"/>
</dbReference>
<keyword evidence="7 16" id="KW-0548">Nucleotidyltransferase</keyword>
<feature type="region of interest" description="Disordered" evidence="17">
    <location>
        <begin position="403"/>
        <end position="436"/>
    </location>
</feature>
<dbReference type="SUPFAM" id="SSF56672">
    <property type="entry name" value="DNA/RNA polymerases"/>
    <property type="match status" value="1"/>
</dbReference>
<keyword evidence="10 16" id="KW-0227">DNA damage</keyword>
<evidence type="ECO:0000256" key="1">
    <source>
        <dbReference type="ARBA" id="ARBA00004496"/>
    </source>
</evidence>
<dbReference type="PROSITE" id="PS50173">
    <property type="entry name" value="UMUC"/>
    <property type="match status" value="1"/>
</dbReference>
<evidence type="ECO:0000256" key="10">
    <source>
        <dbReference type="ARBA" id="ARBA00022763"/>
    </source>
</evidence>
<dbReference type="InterPro" id="IPR024728">
    <property type="entry name" value="PolY_HhH_motif"/>
</dbReference>
<comment type="catalytic activity">
    <reaction evidence="15 16">
        <text>DNA(n) + a 2'-deoxyribonucleoside 5'-triphosphate = DNA(n+1) + diphosphate</text>
        <dbReference type="Rhea" id="RHEA:22508"/>
        <dbReference type="Rhea" id="RHEA-COMP:17339"/>
        <dbReference type="Rhea" id="RHEA-COMP:17340"/>
        <dbReference type="ChEBI" id="CHEBI:33019"/>
        <dbReference type="ChEBI" id="CHEBI:61560"/>
        <dbReference type="ChEBI" id="CHEBI:173112"/>
        <dbReference type="EC" id="2.7.7.7"/>
    </reaction>
</comment>
<dbReference type="NCBIfam" id="NF002677">
    <property type="entry name" value="PRK02406.1"/>
    <property type="match status" value="1"/>
</dbReference>
<keyword evidence="6 16" id="KW-0808">Transferase</keyword>
<dbReference type="Pfam" id="PF11799">
    <property type="entry name" value="IMS_C"/>
    <property type="match status" value="1"/>
</dbReference>
<dbReference type="FunFam" id="3.30.1490.100:FF:000004">
    <property type="entry name" value="DNA polymerase IV"/>
    <property type="match status" value="1"/>
</dbReference>
<evidence type="ECO:0000313" key="19">
    <source>
        <dbReference type="EMBL" id="SBW01280.1"/>
    </source>
</evidence>
<dbReference type="InterPro" id="IPR022880">
    <property type="entry name" value="DNApol_IV"/>
</dbReference>
<feature type="domain" description="UmuC" evidence="18">
    <location>
        <begin position="5"/>
        <end position="184"/>
    </location>
</feature>
<evidence type="ECO:0000256" key="4">
    <source>
        <dbReference type="ARBA" id="ARBA00022457"/>
    </source>
</evidence>
<protein>
    <recommendedName>
        <fullName evidence="16">DNA polymerase IV</fullName>
        <shortName evidence="16">Pol IV</shortName>
        <ecNumber evidence="16">2.7.7.7</ecNumber>
    </recommendedName>
</protein>
<dbReference type="GO" id="GO:0006261">
    <property type="term" value="P:DNA-templated DNA replication"/>
    <property type="evidence" value="ECO:0007669"/>
    <property type="project" value="UniProtKB-UniRule"/>
</dbReference>
<dbReference type="Pfam" id="PF11798">
    <property type="entry name" value="IMS_HHH"/>
    <property type="match status" value="1"/>
</dbReference>
<evidence type="ECO:0000256" key="2">
    <source>
        <dbReference type="ARBA" id="ARBA00010945"/>
    </source>
</evidence>
<dbReference type="CDD" id="cd03586">
    <property type="entry name" value="PolY_Pol_IV_kappa"/>
    <property type="match status" value="1"/>
</dbReference>
<dbReference type="InterPro" id="IPR036775">
    <property type="entry name" value="DNA_pol_Y-fam_lit_finger_sf"/>
</dbReference>
<dbReference type="Gene3D" id="3.40.1170.60">
    <property type="match status" value="1"/>
</dbReference>
<keyword evidence="13 16" id="KW-0238">DNA-binding</keyword>
<dbReference type="HAMAP" id="MF_01113">
    <property type="entry name" value="DNApol_IV"/>
    <property type="match status" value="1"/>
</dbReference>
<evidence type="ECO:0000259" key="18">
    <source>
        <dbReference type="PROSITE" id="PS50173"/>
    </source>
</evidence>
<dbReference type="Pfam" id="PF00817">
    <property type="entry name" value="IMS"/>
    <property type="match status" value="1"/>
</dbReference>
<sequence>MQRWIMHIDMDAFYASVEQRDNPSLKGLPVIIGGGLRGVVSAASYEARKYGVRSAMPMFRARALCPNGVFLRGRMARYAEVSRTIMAVLQNFSPVVEKASVDEAFLDATGLHRVFGPVENMARELKKAVFEATGLTCSVGLAPVKFLAKIASDMNKPDGLTIVYPEDVPGLLAKLSVGDIPGVGKKTMPSLERLGVRFAADVARYPRDFWVRRFGKMGGVLFDRAGGKDEREVIPFEPPKSESAENTFEEDTKDREFLVTWLLRQADRVGRSLRKQGLAGRTVTLKVKYADFTTLTRAKTLPHRTNVTRVIFDTAVALLEELNPAQKLRLIGVGVSHFDEEEAAAKPKALQLSLLDDAGGPNPAGENRREPTVDIKRESALDAALDAVRDKFGSNMVMRGRLLEREERSSGPAAGAAASGKLPKSPPRREDKENMS</sequence>
<dbReference type="GO" id="GO:0042276">
    <property type="term" value="P:error-prone translesion synthesis"/>
    <property type="evidence" value="ECO:0007669"/>
    <property type="project" value="TreeGrafter"/>
</dbReference>
<dbReference type="InterPro" id="IPR043128">
    <property type="entry name" value="Rev_trsase/Diguanyl_cyclase"/>
</dbReference>
<evidence type="ECO:0000256" key="15">
    <source>
        <dbReference type="ARBA" id="ARBA00049244"/>
    </source>
</evidence>
<keyword evidence="4 16" id="KW-0515">Mutator protein</keyword>
<reference evidence="19" key="1">
    <citation type="submission" date="2016-04" db="EMBL/GenBank/DDBJ databases">
        <authorList>
            <person name="Evans L.H."/>
            <person name="Alamgir A."/>
            <person name="Owens N."/>
            <person name="Weber N.D."/>
            <person name="Virtaneva K."/>
            <person name="Barbian K."/>
            <person name="Babar A."/>
            <person name="Rosenke K."/>
        </authorList>
    </citation>
    <scope>NUCLEOTIDE SEQUENCE</scope>
    <source>
        <strain evidence="19">86</strain>
    </source>
</reference>
<dbReference type="GO" id="GO:0000287">
    <property type="term" value="F:magnesium ion binding"/>
    <property type="evidence" value="ECO:0007669"/>
    <property type="project" value="UniProtKB-UniRule"/>
</dbReference>
<evidence type="ECO:0000256" key="6">
    <source>
        <dbReference type="ARBA" id="ARBA00022679"/>
    </source>
</evidence>
<dbReference type="FunFam" id="3.40.1170.60:FF:000001">
    <property type="entry name" value="DNA polymerase IV"/>
    <property type="match status" value="1"/>
</dbReference>
<feature type="compositionally biased region" description="Basic and acidic residues" evidence="17">
    <location>
        <begin position="427"/>
        <end position="436"/>
    </location>
</feature>
<dbReference type="GO" id="GO:0003684">
    <property type="term" value="F:damaged DNA binding"/>
    <property type="evidence" value="ECO:0007669"/>
    <property type="project" value="InterPro"/>
</dbReference>
<evidence type="ECO:0000256" key="11">
    <source>
        <dbReference type="ARBA" id="ARBA00022842"/>
    </source>
</evidence>
<evidence type="ECO:0000256" key="5">
    <source>
        <dbReference type="ARBA" id="ARBA00022490"/>
    </source>
</evidence>
<feature type="binding site" evidence="16">
    <location>
        <position position="102"/>
    </location>
    <ligand>
        <name>Mg(2+)</name>
        <dbReference type="ChEBI" id="CHEBI:18420"/>
    </ligand>
</feature>
<evidence type="ECO:0000256" key="12">
    <source>
        <dbReference type="ARBA" id="ARBA00022932"/>
    </source>
</evidence>
<keyword evidence="9 16" id="KW-0479">Metal-binding</keyword>
<feature type="site" description="Substrate discrimination" evidence="16">
    <location>
        <position position="14"/>
    </location>
</feature>
<keyword evidence="14 16" id="KW-0234">DNA repair</keyword>
<dbReference type="PANTHER" id="PTHR11076">
    <property type="entry name" value="DNA REPAIR POLYMERASE UMUC / TRANSFERASE FAMILY MEMBER"/>
    <property type="match status" value="1"/>
</dbReference>
<comment type="subcellular location">
    <subcellularLocation>
        <location evidence="1 16">Cytoplasm</location>
    </subcellularLocation>
</comment>
<dbReference type="GO" id="GO:0003887">
    <property type="term" value="F:DNA-directed DNA polymerase activity"/>
    <property type="evidence" value="ECO:0007669"/>
    <property type="project" value="UniProtKB-UniRule"/>
</dbReference>
<dbReference type="NCBIfam" id="NF002751">
    <property type="entry name" value="PRK02794.1"/>
    <property type="match status" value="1"/>
</dbReference>
<dbReference type="InterPro" id="IPR017961">
    <property type="entry name" value="DNA_pol_Y-fam_little_finger"/>
</dbReference>
<feature type="region of interest" description="Disordered" evidence="17">
    <location>
        <begin position="354"/>
        <end position="374"/>
    </location>
</feature>
<organism evidence="19">
    <name type="scientific">uncultured delta proteobacterium</name>
    <dbReference type="NCBI Taxonomy" id="34034"/>
    <lineage>
        <taxon>Bacteria</taxon>
        <taxon>Deltaproteobacteria</taxon>
        <taxon>environmental samples</taxon>
    </lineage>
</organism>
<dbReference type="Gene3D" id="3.30.1490.100">
    <property type="entry name" value="DNA polymerase, Y-family, little finger domain"/>
    <property type="match status" value="1"/>
</dbReference>